<name>F9Z745_ODOSD</name>
<keyword evidence="3" id="KW-1185">Reference proteome</keyword>
<reference evidence="2 3" key="1">
    <citation type="journal article" date="2011" name="Stand. Genomic Sci.">
        <title>Complete genome sequence of Odoribacter splanchnicus type strain (1651/6).</title>
        <authorList>
            <consortium name="US DOE Joint Genome Institute (JGI-PGF)"/>
            <person name="Goker M."/>
            <person name="Gronow S."/>
            <person name="Zeytun A."/>
            <person name="Nolan M."/>
            <person name="Lucas S."/>
            <person name="Lapidus A."/>
            <person name="Hammon N."/>
            <person name="Deshpande S."/>
            <person name="Cheng J.F."/>
            <person name="Pitluck S."/>
            <person name="Liolios K."/>
            <person name="Pagani I."/>
            <person name="Ivanova N."/>
            <person name="Mavromatis K."/>
            <person name="Ovchinikova G."/>
            <person name="Pati A."/>
            <person name="Tapia R."/>
            <person name="Han C."/>
            <person name="Goodwin L."/>
            <person name="Chen A."/>
            <person name="Palaniappan K."/>
            <person name="Land M."/>
            <person name="Hauser L."/>
            <person name="Jeffries C.D."/>
            <person name="Brambilla E.M."/>
            <person name="Rohde M."/>
            <person name="Detter J.C."/>
            <person name="Woyke T."/>
            <person name="Bristow J."/>
            <person name="Markowitz V."/>
            <person name="Hugenholtz P."/>
            <person name="Eisen J.A."/>
            <person name="Kyrpides N.C."/>
            <person name="Klenk H.P."/>
        </authorList>
    </citation>
    <scope>NUCLEOTIDE SEQUENCE [LARGE SCALE GENOMIC DNA]</scope>
    <source>
        <strain evidence="3">ATCC 29572 / DSM 20712 / JCM 15291 / NCTC 10825 / 1651/6</strain>
    </source>
</reference>
<feature type="domain" description="Glycosyltransferase 2-like" evidence="1">
    <location>
        <begin position="18"/>
        <end position="188"/>
    </location>
</feature>
<dbReference type="RefSeq" id="WP_013613197.1">
    <property type="nucleotide sequence ID" value="NC_015160.1"/>
</dbReference>
<proteinExistence type="predicted"/>
<dbReference type="KEGG" id="osp:Odosp_3039"/>
<dbReference type="AlphaFoldDB" id="F9Z745"/>
<dbReference type="Gene3D" id="3.90.550.10">
    <property type="entry name" value="Spore Coat Polysaccharide Biosynthesis Protein SpsA, Chain A"/>
    <property type="match status" value="1"/>
</dbReference>
<dbReference type="GO" id="GO:0016740">
    <property type="term" value="F:transferase activity"/>
    <property type="evidence" value="ECO:0007669"/>
    <property type="project" value="UniProtKB-KW"/>
</dbReference>
<dbReference type="BioCyc" id="OSPL709991:G1GRN-3091-MONOMER"/>
<keyword evidence="2" id="KW-0808">Transferase</keyword>
<dbReference type="Proteomes" id="UP000006657">
    <property type="component" value="Chromosome"/>
</dbReference>
<dbReference type="InterPro" id="IPR029044">
    <property type="entry name" value="Nucleotide-diphossugar_trans"/>
</dbReference>
<dbReference type="PANTHER" id="PTHR43179">
    <property type="entry name" value="RHAMNOSYLTRANSFERASE WBBL"/>
    <property type="match status" value="1"/>
</dbReference>
<dbReference type="HOGENOM" id="CLU_023845_0_4_10"/>
<dbReference type="SUPFAM" id="SSF53448">
    <property type="entry name" value="Nucleotide-diphospho-sugar transferases"/>
    <property type="match status" value="1"/>
</dbReference>
<dbReference type="PANTHER" id="PTHR43179:SF10">
    <property type="entry name" value="GLYCOSYL TRANSFERASE"/>
    <property type="match status" value="1"/>
</dbReference>
<dbReference type="STRING" id="709991.Odosp_3039"/>
<dbReference type="CDD" id="cd04186">
    <property type="entry name" value="GT_2_like_c"/>
    <property type="match status" value="1"/>
</dbReference>
<accession>F9Z745</accession>
<dbReference type="GeneID" id="61276259"/>
<evidence type="ECO:0000313" key="2">
    <source>
        <dbReference type="EMBL" id="ADY34005.1"/>
    </source>
</evidence>
<gene>
    <name evidence="2" type="ordered locus">Odosp_3039</name>
</gene>
<organism evidence="2 3">
    <name type="scientific">Odoribacter splanchnicus (strain ATCC 29572 / DSM 20712 / CIP 104287 / JCM 15291 / NCTC 10825 / 1651/6)</name>
    <name type="common">Bacteroides splanchnicus</name>
    <dbReference type="NCBI Taxonomy" id="709991"/>
    <lineage>
        <taxon>Bacteria</taxon>
        <taxon>Pseudomonadati</taxon>
        <taxon>Bacteroidota</taxon>
        <taxon>Bacteroidia</taxon>
        <taxon>Bacteroidales</taxon>
        <taxon>Odoribacteraceae</taxon>
        <taxon>Odoribacter</taxon>
    </lineage>
</organism>
<dbReference type="PaxDb" id="709991-Odosp_3039"/>
<protein>
    <submittedName>
        <fullName evidence="2">Glycosyl transferase family 2</fullName>
    </submittedName>
</protein>
<dbReference type="EMBL" id="CP002544">
    <property type="protein sequence ID" value="ADY34005.1"/>
    <property type="molecule type" value="Genomic_DNA"/>
</dbReference>
<dbReference type="InterPro" id="IPR001173">
    <property type="entry name" value="Glyco_trans_2-like"/>
</dbReference>
<dbReference type="Pfam" id="PF00535">
    <property type="entry name" value="Glycos_transf_2"/>
    <property type="match status" value="1"/>
</dbReference>
<sequence>MLVTASIVVYKTNVFELEKVLKSTISSIVNIIYLVDNSPLNESLDSFRNFSPKICYISNPINTGFGAGHNLAIQRALEINSDYHIVINPDIYFECGVIEKLTLFMNSYEDVGLVMPKVLYPNGELQYLCKLLPTPFDLLGRRFLPCKKYIRYRNERYELRFLGYDKEMEVPSLSGCFMFIRVSVLKQIGGFDERFFMYAEDLDLCRRIGQVSKTMYYPGVCVFHGYAKGSYKNKKLLKYHICSIIKYFNKWGWFFDSKRRKINRGILTQYDKR</sequence>
<dbReference type="eggNOG" id="COG1216">
    <property type="taxonomic scope" value="Bacteria"/>
</dbReference>
<evidence type="ECO:0000313" key="3">
    <source>
        <dbReference type="Proteomes" id="UP000006657"/>
    </source>
</evidence>
<evidence type="ECO:0000259" key="1">
    <source>
        <dbReference type="Pfam" id="PF00535"/>
    </source>
</evidence>